<name>A0ABQ7QG22_PLUXY</name>
<dbReference type="Proteomes" id="UP000823941">
    <property type="component" value="Chromosome 15"/>
</dbReference>
<accession>A0ABQ7QG22</accession>
<reference evidence="2 3" key="1">
    <citation type="submission" date="2021-06" db="EMBL/GenBank/DDBJ databases">
        <title>A haploid diamondback moth (Plutella xylostella L.) genome assembly resolves 31 chromosomes and identifies a diamide resistance mutation.</title>
        <authorList>
            <person name="Ward C.M."/>
            <person name="Perry K.D."/>
            <person name="Baker G."/>
            <person name="Powis K."/>
            <person name="Heckel D.G."/>
            <person name="Baxter S.W."/>
        </authorList>
    </citation>
    <scope>NUCLEOTIDE SEQUENCE [LARGE SCALE GENOMIC DNA]</scope>
    <source>
        <strain evidence="2 3">LV</strain>
        <tissue evidence="2">Single pupa</tissue>
    </source>
</reference>
<proteinExistence type="predicted"/>
<keyword evidence="1" id="KW-0175">Coiled coil</keyword>
<protein>
    <submittedName>
        <fullName evidence="2">Uncharacterized protein</fullName>
    </submittedName>
</protein>
<keyword evidence="3" id="KW-1185">Reference proteome</keyword>
<dbReference type="EMBL" id="JAHIBW010000015">
    <property type="protein sequence ID" value="KAG7304152.1"/>
    <property type="molecule type" value="Genomic_DNA"/>
</dbReference>
<evidence type="ECO:0000313" key="2">
    <source>
        <dbReference type="EMBL" id="KAG7304152.1"/>
    </source>
</evidence>
<sequence length="161" mass="18385">MAQEITGPMKTLPVELELRIKQLEELTHTVAAQKGINQDILDKLDSLDIKTKELSDKIQEQESRIVQIEKMMKQKNLLFFGVPEKEKGYNDLENAIVETINKNFQVKCDRSELEVVRRFGRKVGEKITPVLVTFTTMGKKAELLKHTKNTTKSGPSLTVME</sequence>
<organism evidence="2 3">
    <name type="scientific">Plutella xylostella</name>
    <name type="common">Diamondback moth</name>
    <name type="synonym">Plutella maculipennis</name>
    <dbReference type="NCBI Taxonomy" id="51655"/>
    <lineage>
        <taxon>Eukaryota</taxon>
        <taxon>Metazoa</taxon>
        <taxon>Ecdysozoa</taxon>
        <taxon>Arthropoda</taxon>
        <taxon>Hexapoda</taxon>
        <taxon>Insecta</taxon>
        <taxon>Pterygota</taxon>
        <taxon>Neoptera</taxon>
        <taxon>Endopterygota</taxon>
        <taxon>Lepidoptera</taxon>
        <taxon>Glossata</taxon>
        <taxon>Ditrysia</taxon>
        <taxon>Yponomeutoidea</taxon>
        <taxon>Plutellidae</taxon>
        <taxon>Plutella</taxon>
    </lineage>
</organism>
<evidence type="ECO:0000256" key="1">
    <source>
        <dbReference type="SAM" id="Coils"/>
    </source>
</evidence>
<dbReference type="Gene3D" id="3.30.70.1820">
    <property type="entry name" value="L1 transposable element, RRM domain"/>
    <property type="match status" value="1"/>
</dbReference>
<comment type="caution">
    <text evidence="2">The sequence shown here is derived from an EMBL/GenBank/DDBJ whole genome shotgun (WGS) entry which is preliminary data.</text>
</comment>
<feature type="coiled-coil region" evidence="1">
    <location>
        <begin position="44"/>
        <end position="78"/>
    </location>
</feature>
<gene>
    <name evidence="2" type="ORF">JYU34_011086</name>
</gene>
<evidence type="ECO:0000313" key="3">
    <source>
        <dbReference type="Proteomes" id="UP000823941"/>
    </source>
</evidence>